<reference evidence="1 2" key="1">
    <citation type="submission" date="2016-11" db="EMBL/GenBank/DDBJ databases">
        <authorList>
            <person name="Jaros S."/>
            <person name="Januszkiewicz K."/>
            <person name="Wedrychowicz H."/>
        </authorList>
    </citation>
    <scope>NUCLEOTIDE SEQUENCE [LARGE SCALE GENOMIC DNA]</scope>
    <source>
        <strain evidence="1 2">DSM 27621</strain>
    </source>
</reference>
<gene>
    <name evidence="1" type="ORF">SAMN05444407_104432</name>
</gene>
<name>A0A1M7BKJ1_9FLAO</name>
<protein>
    <submittedName>
        <fullName evidence="1">Uncharacterized protein</fullName>
    </submittedName>
</protein>
<evidence type="ECO:0000313" key="1">
    <source>
        <dbReference type="EMBL" id="SHL55500.1"/>
    </source>
</evidence>
<evidence type="ECO:0000313" key="2">
    <source>
        <dbReference type="Proteomes" id="UP000184069"/>
    </source>
</evidence>
<accession>A0A1M7BKJ1</accession>
<dbReference type="AlphaFoldDB" id="A0A1M7BKJ1"/>
<feature type="non-terminal residue" evidence="1">
    <location>
        <position position="1"/>
    </location>
</feature>
<dbReference type="EMBL" id="FRBM01000004">
    <property type="protein sequence ID" value="SHL55500.1"/>
    <property type="molecule type" value="Genomic_DNA"/>
</dbReference>
<sequence length="30" mass="3243">TPQQGVGELEGLSVGEYGREEYEWIAGDSS</sequence>
<proteinExistence type="predicted"/>
<dbReference type="Proteomes" id="UP000184069">
    <property type="component" value="Unassembled WGS sequence"/>
</dbReference>
<organism evidence="1 2">
    <name type="scientific">Chryseobacterium contaminans</name>
    <dbReference type="NCBI Taxonomy" id="1423959"/>
    <lineage>
        <taxon>Bacteria</taxon>
        <taxon>Pseudomonadati</taxon>
        <taxon>Bacteroidota</taxon>
        <taxon>Flavobacteriia</taxon>
        <taxon>Flavobacteriales</taxon>
        <taxon>Weeksellaceae</taxon>
        <taxon>Chryseobacterium group</taxon>
        <taxon>Chryseobacterium</taxon>
    </lineage>
</organism>